<dbReference type="SMART" id="SM00138">
    <property type="entry name" value="MeTrc"/>
    <property type="match status" value="1"/>
</dbReference>
<dbReference type="InterPro" id="IPR022642">
    <property type="entry name" value="CheR_C"/>
</dbReference>
<dbReference type="PROSITE" id="PS50123">
    <property type="entry name" value="CHER"/>
    <property type="match status" value="1"/>
</dbReference>
<keyword evidence="3" id="KW-0949">S-adenosyl-L-methionine</keyword>
<gene>
    <name evidence="5" type="primary">cheR3</name>
    <name evidence="5" type="ORF">LMG27198_14480</name>
</gene>
<evidence type="ECO:0000313" key="6">
    <source>
        <dbReference type="Proteomes" id="UP001144323"/>
    </source>
</evidence>
<dbReference type="AlphaFoldDB" id="A0A9W6GSY7"/>
<evidence type="ECO:0000259" key="4">
    <source>
        <dbReference type="PROSITE" id="PS50123"/>
    </source>
</evidence>
<keyword evidence="1" id="KW-0489">Methyltransferase</keyword>
<keyword evidence="6" id="KW-1185">Reference proteome</keyword>
<dbReference type="Proteomes" id="UP001144323">
    <property type="component" value="Unassembled WGS sequence"/>
</dbReference>
<evidence type="ECO:0000256" key="1">
    <source>
        <dbReference type="ARBA" id="ARBA00022603"/>
    </source>
</evidence>
<dbReference type="InterPro" id="IPR050903">
    <property type="entry name" value="Bact_Chemotaxis_MeTrfase"/>
</dbReference>
<dbReference type="GO" id="GO:0032259">
    <property type="term" value="P:methylation"/>
    <property type="evidence" value="ECO:0007669"/>
    <property type="project" value="UniProtKB-KW"/>
</dbReference>
<evidence type="ECO:0000256" key="3">
    <source>
        <dbReference type="ARBA" id="ARBA00022691"/>
    </source>
</evidence>
<organism evidence="5 6">
    <name type="scientific">Methylocystis echinoides</name>
    <dbReference type="NCBI Taxonomy" id="29468"/>
    <lineage>
        <taxon>Bacteria</taxon>
        <taxon>Pseudomonadati</taxon>
        <taxon>Pseudomonadota</taxon>
        <taxon>Alphaproteobacteria</taxon>
        <taxon>Hyphomicrobiales</taxon>
        <taxon>Methylocystaceae</taxon>
        <taxon>Methylocystis</taxon>
    </lineage>
</organism>
<dbReference type="EMBL" id="BSEC01000001">
    <property type="protein sequence ID" value="GLI92456.1"/>
    <property type="molecule type" value="Genomic_DNA"/>
</dbReference>
<comment type="caution">
    <text evidence="5">The sequence shown here is derived from an EMBL/GenBank/DDBJ whole genome shotgun (WGS) entry which is preliminary data.</text>
</comment>
<sequence>MNTTALSSPQDGGRSLAAKRRLGAWLNKHCGLHFGDADLDVMGQRLGRVVEQFGLMTLEHLAEEMEGGRNDEVRAAVIHAASTNHTYFFREMDTLNIFRDRILPSLESQPEIRIWSAAASTGDEAYTCAMLAAEVMQPSMAADRVKILGTDISGPVIGVAEAATYRSTNLEYVPQLIKARYFDADRDGRFRVIDQIRNMCTFRRMNLKTRPYPFQKKFDIVFCRNVLYYFQPSTQREVLEAIYDVTQPNGWLLTDVSFTLRDLGLSWSTVASGVHRKPA</sequence>
<dbReference type="InterPro" id="IPR000780">
    <property type="entry name" value="CheR_MeTrfase"/>
</dbReference>
<accession>A0A9W6GSY7</accession>
<dbReference type="SUPFAM" id="SSF53335">
    <property type="entry name" value="S-adenosyl-L-methionine-dependent methyltransferases"/>
    <property type="match status" value="1"/>
</dbReference>
<protein>
    <submittedName>
        <fullName evidence="5">Chemotaxis protein CheR</fullName>
    </submittedName>
</protein>
<dbReference type="InterPro" id="IPR029063">
    <property type="entry name" value="SAM-dependent_MTases_sf"/>
</dbReference>
<dbReference type="GO" id="GO:0008757">
    <property type="term" value="F:S-adenosylmethionine-dependent methyltransferase activity"/>
    <property type="evidence" value="ECO:0007669"/>
    <property type="project" value="InterPro"/>
</dbReference>
<evidence type="ECO:0000313" key="5">
    <source>
        <dbReference type="EMBL" id="GLI92456.1"/>
    </source>
</evidence>
<dbReference type="CDD" id="cd02440">
    <property type="entry name" value="AdoMet_MTases"/>
    <property type="match status" value="1"/>
</dbReference>
<dbReference type="Pfam" id="PF01739">
    <property type="entry name" value="CheR"/>
    <property type="match status" value="1"/>
</dbReference>
<proteinExistence type="predicted"/>
<reference evidence="5" key="1">
    <citation type="journal article" date="2023" name="Int. J. Syst. Evol. Microbiol.">
        <title>Methylocystis iwaonis sp. nov., a type II methane-oxidizing bacterium from surface soil of a rice paddy field in Japan, and emended description of the genus Methylocystis (ex Whittenbury et al. 1970) Bowman et al. 1993.</title>
        <authorList>
            <person name="Kaise H."/>
            <person name="Sawadogo J.B."/>
            <person name="Alam M.S."/>
            <person name="Ueno C."/>
            <person name="Dianou D."/>
            <person name="Shinjo R."/>
            <person name="Asakawa S."/>
        </authorList>
    </citation>
    <scope>NUCLEOTIDE SEQUENCE</scope>
    <source>
        <strain evidence="5">LMG27198</strain>
    </source>
</reference>
<dbReference type="PANTHER" id="PTHR24422">
    <property type="entry name" value="CHEMOTAXIS PROTEIN METHYLTRANSFERASE"/>
    <property type="match status" value="1"/>
</dbReference>
<evidence type="ECO:0000256" key="2">
    <source>
        <dbReference type="ARBA" id="ARBA00022679"/>
    </source>
</evidence>
<dbReference type="PRINTS" id="PR00996">
    <property type="entry name" value="CHERMTFRASE"/>
</dbReference>
<feature type="domain" description="CheR-type methyltransferase" evidence="4">
    <location>
        <begin position="20"/>
        <end position="253"/>
    </location>
</feature>
<dbReference type="Gene3D" id="3.40.50.150">
    <property type="entry name" value="Vaccinia Virus protein VP39"/>
    <property type="match status" value="1"/>
</dbReference>
<name>A0A9W6GSY7_9HYPH</name>
<dbReference type="PANTHER" id="PTHR24422:SF19">
    <property type="entry name" value="CHEMOTAXIS PROTEIN METHYLTRANSFERASE"/>
    <property type="match status" value="1"/>
</dbReference>
<keyword evidence="2" id="KW-0808">Transferase</keyword>
<dbReference type="RefSeq" id="WP_281801686.1">
    <property type="nucleotide sequence ID" value="NZ_BSEC01000001.1"/>
</dbReference>